<protein>
    <recommendedName>
        <fullName evidence="8">Citramalate synthase</fullName>
        <ecNumber evidence="8">2.3.3.21</ecNumber>
    </recommendedName>
</protein>
<evidence type="ECO:0000256" key="2">
    <source>
        <dbReference type="ARBA" id="ARBA00006154"/>
    </source>
</evidence>
<comment type="similarity">
    <text evidence="2 9">Belongs to the alpha-IPM synthase/homocitrate synthase family.</text>
</comment>
<dbReference type="InterPro" id="IPR013785">
    <property type="entry name" value="Aldolase_TIM"/>
</dbReference>
<dbReference type="PROSITE" id="PS50991">
    <property type="entry name" value="PYR_CT"/>
    <property type="match status" value="1"/>
</dbReference>
<proteinExistence type="inferred from homology"/>
<reference evidence="11 12" key="1">
    <citation type="submission" date="2024-07" db="EMBL/GenBank/DDBJ databases">
        <title>Uliginosibacterium flavum JJ3220;KACC:17644.</title>
        <authorList>
            <person name="Kim M.K."/>
        </authorList>
    </citation>
    <scope>NUCLEOTIDE SEQUENCE [LARGE SCALE GENOMIC DNA]</scope>
    <source>
        <strain evidence="11 12">KACC:17644</strain>
    </source>
</reference>
<dbReference type="Proteomes" id="UP001549691">
    <property type="component" value="Unassembled WGS sequence"/>
</dbReference>
<gene>
    <name evidence="11" type="primary">cimA</name>
    <name evidence="11" type="ORF">ABXR19_13290</name>
</gene>
<dbReference type="InterPro" id="IPR000891">
    <property type="entry name" value="PYR_CT"/>
</dbReference>
<sequence length="521" mass="56443">MNTKVFAYDTTLRDGSQAQGVSFSVEDKLRIVRKLDELGIAYIEAGNPGSNPKDLEFFRRLGELNLQHAKITAFGSTCKVGANPAEDGQLASLLGANTPAVAIFGKTWDYHVTAILRTTLDENLRMIRETIAFLKAQGKEVIFDAEHFFDGYKANPDYALQALAAAVEGGADNLALCDTNGGSFPDEIFAITQTVVARFPGVSVGIHCHNDCELAVANSVRAVQAGATHVQGTINGIGERCGNANLCAIIPNLQLKLGCEVIPPANMQTLTTLARFVSEVANMEHNDKAAYVGGDAFAHKGGMHVDAVHKNPISYEHITPDTVGNARKILMSEVAGRATILGKINEIDPTLTKDSPETKTIIERLKELEHEGYQFESAESSFELLVRKMLGKFTPSFELREFKVVVTEPSGNGINSSAMLKIHVNGEDEITAADGDGPVNALDKALRKALDRFYPELRKVKLTDYKVRVLDSSQASAAKVRVLIESTDSESSWTTIGVSTDVIDASWRALVDAVEYKLAKS</sequence>
<feature type="domain" description="Pyruvate carboxyltransferase" evidence="10">
    <location>
        <begin position="5"/>
        <end position="271"/>
    </location>
</feature>
<comment type="caution">
    <text evidence="11">The sequence shown here is derived from an EMBL/GenBank/DDBJ whole genome shotgun (WGS) entry which is preliminary data.</text>
</comment>
<dbReference type="Pfam" id="PF08502">
    <property type="entry name" value="LeuA_dimer"/>
    <property type="match status" value="1"/>
</dbReference>
<dbReference type="InterPro" id="IPR002034">
    <property type="entry name" value="AIPM/Hcit_synth_CS"/>
</dbReference>
<dbReference type="NCBIfam" id="TIGR00977">
    <property type="entry name" value="citramal_synth"/>
    <property type="match status" value="1"/>
</dbReference>
<dbReference type="SUPFAM" id="SSF51569">
    <property type="entry name" value="Aldolase"/>
    <property type="match status" value="1"/>
</dbReference>
<dbReference type="PANTHER" id="PTHR43538:SF1">
    <property type="entry name" value="(R)-CITRAMALATE SYNTHASE"/>
    <property type="match status" value="1"/>
</dbReference>
<dbReference type="Gene3D" id="3.20.20.70">
    <property type="entry name" value="Aldolase class I"/>
    <property type="match status" value="1"/>
</dbReference>
<dbReference type="EMBL" id="JBEWZI010000014">
    <property type="protein sequence ID" value="MET7015164.1"/>
    <property type="molecule type" value="Genomic_DNA"/>
</dbReference>
<dbReference type="InterPro" id="IPR054691">
    <property type="entry name" value="LeuA/HCS_post-cat"/>
</dbReference>
<keyword evidence="5 9" id="KW-0808">Transferase</keyword>
<keyword evidence="6" id="KW-0100">Branched-chain amino acid biosynthesis</keyword>
<evidence type="ECO:0000256" key="5">
    <source>
        <dbReference type="ARBA" id="ARBA00022679"/>
    </source>
</evidence>
<dbReference type="EC" id="2.3.3.21" evidence="8"/>
<evidence type="ECO:0000256" key="1">
    <source>
        <dbReference type="ARBA" id="ARBA00004743"/>
    </source>
</evidence>
<evidence type="ECO:0000256" key="8">
    <source>
        <dbReference type="NCBIfam" id="TIGR00977"/>
    </source>
</evidence>
<evidence type="ECO:0000256" key="3">
    <source>
        <dbReference type="ARBA" id="ARBA00022605"/>
    </source>
</evidence>
<dbReference type="SMART" id="SM00917">
    <property type="entry name" value="LeuA_dimer"/>
    <property type="match status" value="1"/>
</dbReference>
<dbReference type="Pfam" id="PF22617">
    <property type="entry name" value="HCS_D2"/>
    <property type="match status" value="1"/>
</dbReference>
<accession>A0ABV2TMN3</accession>
<comment type="catalytic activity">
    <reaction evidence="7">
        <text>pyruvate + acetyl-CoA + H2O = (3R)-citramalate + CoA + H(+)</text>
        <dbReference type="Rhea" id="RHEA:19045"/>
        <dbReference type="ChEBI" id="CHEBI:15361"/>
        <dbReference type="ChEBI" id="CHEBI:15377"/>
        <dbReference type="ChEBI" id="CHEBI:15378"/>
        <dbReference type="ChEBI" id="CHEBI:30934"/>
        <dbReference type="ChEBI" id="CHEBI:57287"/>
        <dbReference type="ChEBI" id="CHEBI:57288"/>
        <dbReference type="EC" id="2.3.3.21"/>
    </reaction>
</comment>
<keyword evidence="12" id="KW-1185">Reference proteome</keyword>
<keyword evidence="3" id="KW-0028">Amino-acid biosynthesis</keyword>
<dbReference type="SUPFAM" id="SSF110921">
    <property type="entry name" value="2-isopropylmalate synthase LeuA, allosteric (dimerisation) domain"/>
    <property type="match status" value="1"/>
</dbReference>
<dbReference type="CDD" id="cd07941">
    <property type="entry name" value="DRE_TIM_LeuA3"/>
    <property type="match status" value="1"/>
</dbReference>
<dbReference type="PANTHER" id="PTHR43538">
    <property type="entry name" value="ALPHA-IPM SYNTHASE/HOMOCITRATE SYNTHASE"/>
    <property type="match status" value="1"/>
</dbReference>
<name>A0ABV2TMN3_9RHOO</name>
<keyword evidence="4" id="KW-0412">Isoleucine biosynthesis</keyword>
<dbReference type="InterPro" id="IPR005675">
    <property type="entry name" value="Citramal_synthase"/>
</dbReference>
<evidence type="ECO:0000313" key="12">
    <source>
        <dbReference type="Proteomes" id="UP001549691"/>
    </source>
</evidence>
<evidence type="ECO:0000256" key="9">
    <source>
        <dbReference type="RuleBase" id="RU003523"/>
    </source>
</evidence>
<evidence type="ECO:0000259" key="10">
    <source>
        <dbReference type="PROSITE" id="PS50991"/>
    </source>
</evidence>
<dbReference type="Gene3D" id="3.30.160.270">
    <property type="match status" value="1"/>
</dbReference>
<comment type="pathway">
    <text evidence="1">Amino-acid biosynthesis; L-isoleucine biosynthesis; 2-oxobutanoate from pyruvate: step 1/3.</text>
</comment>
<organism evidence="11 12">
    <name type="scientific">Uliginosibacterium flavum</name>
    <dbReference type="NCBI Taxonomy" id="1396831"/>
    <lineage>
        <taxon>Bacteria</taxon>
        <taxon>Pseudomonadati</taxon>
        <taxon>Pseudomonadota</taxon>
        <taxon>Betaproteobacteria</taxon>
        <taxon>Rhodocyclales</taxon>
        <taxon>Zoogloeaceae</taxon>
        <taxon>Uliginosibacterium</taxon>
    </lineage>
</organism>
<evidence type="ECO:0000313" key="11">
    <source>
        <dbReference type="EMBL" id="MET7015164.1"/>
    </source>
</evidence>
<dbReference type="RefSeq" id="WP_354601627.1">
    <property type="nucleotide sequence ID" value="NZ_JBEWZI010000014.1"/>
</dbReference>
<dbReference type="PROSITE" id="PS00815">
    <property type="entry name" value="AIPM_HOMOCIT_SYNTH_1"/>
    <property type="match status" value="1"/>
</dbReference>
<dbReference type="InterPro" id="IPR036230">
    <property type="entry name" value="LeuA_allosteric_dom_sf"/>
</dbReference>
<evidence type="ECO:0000256" key="7">
    <source>
        <dbReference type="ARBA" id="ARBA00048263"/>
    </source>
</evidence>
<evidence type="ECO:0000256" key="6">
    <source>
        <dbReference type="ARBA" id="ARBA00023304"/>
    </source>
</evidence>
<dbReference type="InterPro" id="IPR013709">
    <property type="entry name" value="2-isopropylmalate_synth_dimer"/>
</dbReference>
<dbReference type="Gene3D" id="1.10.238.260">
    <property type="match status" value="1"/>
</dbReference>
<dbReference type="Pfam" id="PF00682">
    <property type="entry name" value="HMGL-like"/>
    <property type="match status" value="1"/>
</dbReference>
<evidence type="ECO:0000256" key="4">
    <source>
        <dbReference type="ARBA" id="ARBA00022624"/>
    </source>
</evidence>